<reference evidence="3" key="1">
    <citation type="submission" date="2016-10" db="EMBL/GenBank/DDBJ databases">
        <authorList>
            <person name="Varghese N."/>
        </authorList>
    </citation>
    <scope>NUCLEOTIDE SEQUENCE [LARGE SCALE GENOMIC DNA]</scope>
    <source>
        <strain evidence="3">DSM 17980</strain>
    </source>
</reference>
<dbReference type="STRING" id="392015.SAMN05421543_10885"/>
<accession>A0A1I7J2R3</accession>
<gene>
    <name evidence="2" type="ORF">SAMN05421543_10885</name>
</gene>
<evidence type="ECO:0000313" key="2">
    <source>
        <dbReference type="EMBL" id="SFU79424.1"/>
    </source>
</evidence>
<name>A0A1I7J2R3_9BACL</name>
<evidence type="ECO:0000256" key="1">
    <source>
        <dbReference type="SAM" id="MobiDB-lite"/>
    </source>
</evidence>
<dbReference type="AlphaFoldDB" id="A0A1I7J2R3"/>
<protein>
    <submittedName>
        <fullName evidence="2">Uncharacterized protein</fullName>
    </submittedName>
</protein>
<feature type="compositionally biased region" description="Polar residues" evidence="1">
    <location>
        <begin position="21"/>
        <end position="31"/>
    </location>
</feature>
<proteinExistence type="predicted"/>
<dbReference type="Proteomes" id="UP000183508">
    <property type="component" value="Unassembled WGS sequence"/>
</dbReference>
<feature type="region of interest" description="Disordered" evidence="1">
    <location>
        <begin position="12"/>
        <end position="37"/>
    </location>
</feature>
<dbReference type="EMBL" id="FPBV01000008">
    <property type="protein sequence ID" value="SFU79424.1"/>
    <property type="molecule type" value="Genomic_DNA"/>
</dbReference>
<keyword evidence="3" id="KW-1185">Reference proteome</keyword>
<evidence type="ECO:0000313" key="3">
    <source>
        <dbReference type="Proteomes" id="UP000183508"/>
    </source>
</evidence>
<organism evidence="2 3">
    <name type="scientific">Alicyclobacillus macrosporangiidus</name>
    <dbReference type="NCBI Taxonomy" id="392015"/>
    <lineage>
        <taxon>Bacteria</taxon>
        <taxon>Bacillati</taxon>
        <taxon>Bacillota</taxon>
        <taxon>Bacilli</taxon>
        <taxon>Bacillales</taxon>
        <taxon>Alicyclobacillaceae</taxon>
        <taxon>Alicyclobacillus</taxon>
    </lineage>
</organism>
<sequence>MNMKAVLPVRRVDMAGMKGTQPVSLSDSPADNHQRSHLRPQVAFLGAGGHG</sequence>